<evidence type="ECO:0000259" key="4">
    <source>
        <dbReference type="Pfam" id="PF13649"/>
    </source>
</evidence>
<evidence type="ECO:0000256" key="2">
    <source>
        <dbReference type="ARBA" id="ARBA00022679"/>
    </source>
</evidence>
<dbReference type="EMBL" id="CZQE01000390">
    <property type="protein sequence ID" value="CUS46746.1"/>
    <property type="molecule type" value="Genomic_DNA"/>
</dbReference>
<dbReference type="SUPFAM" id="SSF53335">
    <property type="entry name" value="S-adenosyl-L-methionine-dependent methyltransferases"/>
    <property type="match status" value="1"/>
</dbReference>
<gene>
    <name evidence="5" type="ORF">MGWOODY_Smn2602</name>
</gene>
<evidence type="ECO:0000313" key="5">
    <source>
        <dbReference type="EMBL" id="CUS46746.1"/>
    </source>
</evidence>
<dbReference type="InterPro" id="IPR029063">
    <property type="entry name" value="SAM-dependent_MTases_sf"/>
</dbReference>
<sequence length="197" mass="22046">MPDRIADHYERHAHAFDRDRGRSFVERPWIERFVMPLPRGGAILDLGCGGGEPIGRYLVDHGFVVTGIDSSAAMIGLARTRFPRQRWLQIDMRTLTIEDRFEGVLAWSSLFHLEPGDQETMIARIATWLKPGGRLLFNSGPKRGTSMGEYRGEPLYHASLDPAEYRAAFLRAGLVEMAHVAEDPGCGGATVWLARKV</sequence>
<accession>A0A161K5Y2</accession>
<name>A0A161K5Y2_9ZZZZ</name>
<dbReference type="GO" id="GO:0032259">
    <property type="term" value="P:methylation"/>
    <property type="evidence" value="ECO:0007669"/>
    <property type="project" value="UniProtKB-KW"/>
</dbReference>
<dbReference type="GO" id="GO:0008168">
    <property type="term" value="F:methyltransferase activity"/>
    <property type="evidence" value="ECO:0007669"/>
    <property type="project" value="UniProtKB-KW"/>
</dbReference>
<dbReference type="PANTHER" id="PTHR43464">
    <property type="entry name" value="METHYLTRANSFERASE"/>
    <property type="match status" value="1"/>
</dbReference>
<evidence type="ECO:0000256" key="3">
    <source>
        <dbReference type="ARBA" id="ARBA00022691"/>
    </source>
</evidence>
<dbReference type="Pfam" id="PF13649">
    <property type="entry name" value="Methyltransf_25"/>
    <property type="match status" value="1"/>
</dbReference>
<reference evidence="5" key="1">
    <citation type="submission" date="2015-10" db="EMBL/GenBank/DDBJ databases">
        <authorList>
            <person name="Gilbert D.G."/>
        </authorList>
    </citation>
    <scope>NUCLEOTIDE SEQUENCE</scope>
</reference>
<feature type="domain" description="Methyltransferase" evidence="4">
    <location>
        <begin position="43"/>
        <end position="133"/>
    </location>
</feature>
<protein>
    <submittedName>
        <fullName evidence="5">Methyltransferase</fullName>
    </submittedName>
</protein>
<dbReference type="AlphaFoldDB" id="A0A161K5Y2"/>
<keyword evidence="1 5" id="KW-0489">Methyltransferase</keyword>
<evidence type="ECO:0000256" key="1">
    <source>
        <dbReference type="ARBA" id="ARBA00022603"/>
    </source>
</evidence>
<organism evidence="5">
    <name type="scientific">hydrothermal vent metagenome</name>
    <dbReference type="NCBI Taxonomy" id="652676"/>
    <lineage>
        <taxon>unclassified sequences</taxon>
        <taxon>metagenomes</taxon>
        <taxon>ecological metagenomes</taxon>
    </lineage>
</organism>
<dbReference type="PANTHER" id="PTHR43464:SF19">
    <property type="entry name" value="UBIQUINONE BIOSYNTHESIS O-METHYLTRANSFERASE, MITOCHONDRIAL"/>
    <property type="match status" value="1"/>
</dbReference>
<keyword evidence="2 5" id="KW-0808">Transferase</keyword>
<proteinExistence type="predicted"/>
<dbReference type="Gene3D" id="3.40.50.150">
    <property type="entry name" value="Vaccinia Virus protein VP39"/>
    <property type="match status" value="1"/>
</dbReference>
<dbReference type="CDD" id="cd02440">
    <property type="entry name" value="AdoMet_MTases"/>
    <property type="match status" value="1"/>
</dbReference>
<dbReference type="InterPro" id="IPR041698">
    <property type="entry name" value="Methyltransf_25"/>
</dbReference>
<keyword evidence="3" id="KW-0949">S-adenosyl-L-methionine</keyword>